<feature type="compositionally biased region" description="Basic residues" evidence="1">
    <location>
        <begin position="90"/>
        <end position="106"/>
    </location>
</feature>
<feature type="region of interest" description="Disordered" evidence="1">
    <location>
        <begin position="1"/>
        <end position="32"/>
    </location>
</feature>
<protein>
    <submittedName>
        <fullName evidence="2">Uncharacterized protein</fullName>
    </submittedName>
</protein>
<dbReference type="EMBL" id="BAAAKV010000010">
    <property type="protein sequence ID" value="GAA1160177.1"/>
    <property type="molecule type" value="Genomic_DNA"/>
</dbReference>
<dbReference type="Proteomes" id="UP001501371">
    <property type="component" value="Unassembled WGS sequence"/>
</dbReference>
<accession>A0ABN1UNU1</accession>
<organism evidence="2 3">
    <name type="scientific">Streptomyces hebeiensis</name>
    <dbReference type="NCBI Taxonomy" id="229486"/>
    <lineage>
        <taxon>Bacteria</taxon>
        <taxon>Bacillati</taxon>
        <taxon>Actinomycetota</taxon>
        <taxon>Actinomycetes</taxon>
        <taxon>Kitasatosporales</taxon>
        <taxon>Streptomycetaceae</taxon>
        <taxon>Streptomyces</taxon>
    </lineage>
</organism>
<feature type="region of interest" description="Disordered" evidence="1">
    <location>
        <begin position="84"/>
        <end position="116"/>
    </location>
</feature>
<name>A0ABN1UNU1_9ACTN</name>
<evidence type="ECO:0000313" key="3">
    <source>
        <dbReference type="Proteomes" id="UP001501371"/>
    </source>
</evidence>
<sequence length="116" mass="12886">MSLRISGQTVEIVEPGDDRLRDQPGPSQAPGVRDAVSGVLRLVRVWPPRMGQMGERDRSVVNGITQVTPFTTLPVTTYVSAMRDVSAPARRPRRSQRPRSRAKMLMRLRGLPRSGP</sequence>
<keyword evidence="3" id="KW-1185">Reference proteome</keyword>
<evidence type="ECO:0000313" key="2">
    <source>
        <dbReference type="EMBL" id="GAA1160177.1"/>
    </source>
</evidence>
<proteinExistence type="predicted"/>
<evidence type="ECO:0000256" key="1">
    <source>
        <dbReference type="SAM" id="MobiDB-lite"/>
    </source>
</evidence>
<reference evidence="2 3" key="1">
    <citation type="journal article" date="2019" name="Int. J. Syst. Evol. Microbiol.">
        <title>The Global Catalogue of Microorganisms (GCM) 10K type strain sequencing project: providing services to taxonomists for standard genome sequencing and annotation.</title>
        <authorList>
            <consortium name="The Broad Institute Genomics Platform"/>
            <consortium name="The Broad Institute Genome Sequencing Center for Infectious Disease"/>
            <person name="Wu L."/>
            <person name="Ma J."/>
        </authorList>
    </citation>
    <scope>NUCLEOTIDE SEQUENCE [LARGE SCALE GENOMIC DNA]</scope>
    <source>
        <strain evidence="2 3">JCM 12696</strain>
    </source>
</reference>
<gene>
    <name evidence="2" type="ORF">GCM10009654_15510</name>
</gene>
<comment type="caution">
    <text evidence="2">The sequence shown here is derived from an EMBL/GenBank/DDBJ whole genome shotgun (WGS) entry which is preliminary data.</text>
</comment>